<comment type="caution">
    <text evidence="1">The sequence shown here is derived from an EMBL/GenBank/DDBJ whole genome shotgun (WGS) entry which is preliminary data.</text>
</comment>
<evidence type="ECO:0000313" key="2">
    <source>
        <dbReference type="Proteomes" id="UP001425155"/>
    </source>
</evidence>
<evidence type="ECO:0000313" key="1">
    <source>
        <dbReference type="EMBL" id="MEN1946538.1"/>
    </source>
</evidence>
<keyword evidence="2" id="KW-1185">Reference proteome</keyword>
<dbReference type="RefSeq" id="WP_167756905.1">
    <property type="nucleotide sequence ID" value="NZ_JBCAUN010000001.1"/>
</dbReference>
<proteinExistence type="predicted"/>
<organism evidence="1 2">
    <name type="scientific">Leifsonia stereocauli</name>
    <dbReference type="NCBI Taxonomy" id="3134136"/>
    <lineage>
        <taxon>Bacteria</taxon>
        <taxon>Bacillati</taxon>
        <taxon>Actinomycetota</taxon>
        <taxon>Actinomycetes</taxon>
        <taxon>Micrococcales</taxon>
        <taxon>Microbacteriaceae</taxon>
        <taxon>Leifsonia</taxon>
    </lineage>
</organism>
<gene>
    <name evidence="1" type="ORF">WJX64_08275</name>
</gene>
<dbReference type="EMBL" id="JBCLVG010000001">
    <property type="protein sequence ID" value="MEN1946538.1"/>
    <property type="molecule type" value="Genomic_DNA"/>
</dbReference>
<evidence type="ECO:0008006" key="3">
    <source>
        <dbReference type="Google" id="ProtNLM"/>
    </source>
</evidence>
<reference evidence="1 2" key="1">
    <citation type="submission" date="2024-03" db="EMBL/GenBank/DDBJ databases">
        <title>YIM 134122 draft genome.</title>
        <authorList>
            <person name="Zuo S."/>
            <person name="Xiong L."/>
        </authorList>
    </citation>
    <scope>NUCLEOTIDE SEQUENCE [LARGE SCALE GENOMIC DNA]</scope>
    <source>
        <strain evidence="1 2">YIM 134122</strain>
    </source>
</reference>
<name>A0ABU9W3W2_9MICO</name>
<accession>A0ABU9W3W2</accession>
<dbReference type="Proteomes" id="UP001425155">
    <property type="component" value="Unassembled WGS sequence"/>
</dbReference>
<sequence length="52" mass="5820">MSIILLIALVALVFWGALATILGLDNDGYGRPEIRDRTRHAGHGDSWDARWE</sequence>
<protein>
    <recommendedName>
        <fullName evidence="3">Methionine/alanine importer small subunit</fullName>
    </recommendedName>
</protein>